<evidence type="ECO:0000313" key="3">
    <source>
        <dbReference type="Proteomes" id="UP000663864"/>
    </source>
</evidence>
<name>A0A815D7F4_9BILA</name>
<gene>
    <name evidence="2" type="ORF">ZHD862_LOCUS27599</name>
</gene>
<dbReference type="AlphaFoldDB" id="A0A815D7F4"/>
<proteinExistence type="predicted"/>
<organism evidence="2 3">
    <name type="scientific">Rotaria sordida</name>
    <dbReference type="NCBI Taxonomy" id="392033"/>
    <lineage>
        <taxon>Eukaryota</taxon>
        <taxon>Metazoa</taxon>
        <taxon>Spiralia</taxon>
        <taxon>Gnathifera</taxon>
        <taxon>Rotifera</taxon>
        <taxon>Eurotatoria</taxon>
        <taxon>Bdelloidea</taxon>
        <taxon>Philodinida</taxon>
        <taxon>Philodinidae</taxon>
        <taxon>Rotaria</taxon>
    </lineage>
</organism>
<protein>
    <submittedName>
        <fullName evidence="2">Uncharacterized protein</fullName>
    </submittedName>
</protein>
<feature type="region of interest" description="Disordered" evidence="1">
    <location>
        <begin position="110"/>
        <end position="130"/>
    </location>
</feature>
<comment type="caution">
    <text evidence="2">The sequence shown here is derived from an EMBL/GenBank/DDBJ whole genome shotgun (WGS) entry which is preliminary data.</text>
</comment>
<dbReference type="Proteomes" id="UP000663864">
    <property type="component" value="Unassembled WGS sequence"/>
</dbReference>
<accession>A0A815D7F4</accession>
<reference evidence="2" key="1">
    <citation type="submission" date="2021-02" db="EMBL/GenBank/DDBJ databases">
        <authorList>
            <person name="Nowell W R."/>
        </authorList>
    </citation>
    <scope>NUCLEOTIDE SEQUENCE</scope>
</reference>
<evidence type="ECO:0000313" key="2">
    <source>
        <dbReference type="EMBL" id="CAF1293926.1"/>
    </source>
</evidence>
<dbReference type="EMBL" id="CAJNOT010002199">
    <property type="protein sequence ID" value="CAF1293926.1"/>
    <property type="molecule type" value="Genomic_DNA"/>
</dbReference>
<sequence>MLQTVATFISRLINDQIECSIQTLHVGESIRQCKKHLVNYSIEQLLYINAQSINQNTTTTTTSQILFKNKKKNINNQQQQQQQQLMDINHDKQLASQKLLADSRIESNSIIVSKNDDDNEDFGKRKRDGK</sequence>
<evidence type="ECO:0000256" key="1">
    <source>
        <dbReference type="SAM" id="MobiDB-lite"/>
    </source>
</evidence>